<evidence type="ECO:0000313" key="5">
    <source>
        <dbReference type="EMBL" id="CAH0605724.1"/>
    </source>
</evidence>
<dbReference type="PANTHER" id="PTHR10334">
    <property type="entry name" value="CYSTEINE-RICH SECRETORY PROTEIN-RELATED"/>
    <property type="match status" value="1"/>
</dbReference>
<dbReference type="InterPro" id="IPR035940">
    <property type="entry name" value="CAP_sf"/>
</dbReference>
<feature type="region of interest" description="Disordered" evidence="3">
    <location>
        <begin position="552"/>
        <end position="585"/>
    </location>
</feature>
<keyword evidence="6" id="KW-1185">Reference proteome</keyword>
<evidence type="ECO:0000259" key="4">
    <source>
        <dbReference type="SMART" id="SM00198"/>
    </source>
</evidence>
<keyword evidence="2" id="KW-0964">Secreted</keyword>
<dbReference type="GO" id="GO:0005576">
    <property type="term" value="C:extracellular region"/>
    <property type="evidence" value="ECO:0007669"/>
    <property type="project" value="UniProtKB-SubCell"/>
</dbReference>
<evidence type="ECO:0000313" key="6">
    <source>
        <dbReference type="Proteomes" id="UP001154114"/>
    </source>
</evidence>
<dbReference type="Proteomes" id="UP001154114">
    <property type="component" value="Chromosome 6"/>
</dbReference>
<proteinExistence type="predicted"/>
<gene>
    <name evidence="5" type="ORF">CINC_LOCUS11665</name>
</gene>
<evidence type="ECO:0000256" key="3">
    <source>
        <dbReference type="SAM" id="MobiDB-lite"/>
    </source>
</evidence>
<dbReference type="InterPro" id="IPR001283">
    <property type="entry name" value="CRISP-related"/>
</dbReference>
<dbReference type="PRINTS" id="PR00838">
    <property type="entry name" value="V5ALLERGEN"/>
</dbReference>
<accession>A0A9P0C3L6</accession>
<dbReference type="PROSITE" id="PS51257">
    <property type="entry name" value="PROKAR_LIPOPROTEIN"/>
    <property type="match status" value="1"/>
</dbReference>
<dbReference type="SUPFAM" id="SSF55797">
    <property type="entry name" value="PR-1-like"/>
    <property type="match status" value="1"/>
</dbReference>
<dbReference type="Gene3D" id="3.40.33.10">
    <property type="entry name" value="CAP"/>
    <property type="match status" value="1"/>
</dbReference>
<dbReference type="CDD" id="cd05380">
    <property type="entry name" value="CAP_euk"/>
    <property type="match status" value="1"/>
</dbReference>
<dbReference type="InterPro" id="IPR014044">
    <property type="entry name" value="CAP_dom"/>
</dbReference>
<feature type="domain" description="SCP" evidence="4">
    <location>
        <begin position="74"/>
        <end position="238"/>
    </location>
</feature>
<evidence type="ECO:0000256" key="2">
    <source>
        <dbReference type="ARBA" id="ARBA00022525"/>
    </source>
</evidence>
<dbReference type="Pfam" id="PF00188">
    <property type="entry name" value="CAP"/>
    <property type="match status" value="1"/>
</dbReference>
<comment type="subcellular location">
    <subcellularLocation>
        <location evidence="1">Secreted</location>
    </subcellularLocation>
</comment>
<protein>
    <recommendedName>
        <fullName evidence="4">SCP domain-containing protein</fullName>
    </recommendedName>
</protein>
<dbReference type="EMBL" id="LR824009">
    <property type="protein sequence ID" value="CAH0605724.1"/>
    <property type="molecule type" value="Genomic_DNA"/>
</dbReference>
<dbReference type="AlphaFoldDB" id="A0A9P0C3L6"/>
<dbReference type="PRINTS" id="PR00837">
    <property type="entry name" value="V5TPXLIKE"/>
</dbReference>
<dbReference type="OrthoDB" id="737510at2759"/>
<dbReference type="SMART" id="SM00198">
    <property type="entry name" value="SCP"/>
    <property type="match status" value="1"/>
</dbReference>
<dbReference type="InterPro" id="IPR002413">
    <property type="entry name" value="V5_allergen-like"/>
</dbReference>
<reference evidence="5" key="1">
    <citation type="submission" date="2021-12" db="EMBL/GenBank/DDBJ databases">
        <authorList>
            <person name="King R."/>
        </authorList>
    </citation>
    <scope>NUCLEOTIDE SEQUENCE</scope>
</reference>
<sequence length="644" mass="71992">MRRANKKCVKLVVTSTMQCIAFVLGCALAGAGGLAVNYCGARMCGNTDSHTFCQYPEGPSPDCVGYISAHLTIDEKSRVIARLNRRRNEAAAGNMRGLPSAGNMLKLRWVEELAREAQRWADQCRPPRTLEEHDACRDLYSIAVGQCVASVVGEAPGLRVESMVDIWYMQSMLYKGNVTFYMPSNRNGTFYGDFAQIMWARSYMVGCGRSRFMTPWQGRLRSVERLVCNIAPLGPPANRPLWAPAAPAASCPPRSLRDPAMNALCDYQRNSNEIVRIGASMTLEEHILLNAVLEIENDASRNYQGSLDEMYLTRLAIATMENTVTTEVFYNSMQRRDVVEALELSEARDEKRLTSIMTTVKTASGANNTLLSANETTAKGIKATKKKISLVGRPKSYNIEELTDFDDKTENNTPIEEIPKREKEFYEEYVYNQFEMPDENVTTITTVDLTNATTVETTVETTMANINVVFDQEILKDMLAKLNQNDTIFGLDNGFENNRISPSYISTNGSTTMVNSGLANETTIGLVTTDNIDDYLSDPETVRELQEALERIENEMSPAKNSGKVRRELREPEEEDQASKSAEELVADVERNRSIDRSPMYNMVLKYMPYLKQYEGGLLSPSDDSGAIRANVSPLFMLVVTFCL</sequence>
<organism evidence="5 6">
    <name type="scientific">Chrysodeixis includens</name>
    <name type="common">Soybean looper</name>
    <name type="synonym">Pseudoplusia includens</name>
    <dbReference type="NCBI Taxonomy" id="689277"/>
    <lineage>
        <taxon>Eukaryota</taxon>
        <taxon>Metazoa</taxon>
        <taxon>Ecdysozoa</taxon>
        <taxon>Arthropoda</taxon>
        <taxon>Hexapoda</taxon>
        <taxon>Insecta</taxon>
        <taxon>Pterygota</taxon>
        <taxon>Neoptera</taxon>
        <taxon>Endopterygota</taxon>
        <taxon>Lepidoptera</taxon>
        <taxon>Glossata</taxon>
        <taxon>Ditrysia</taxon>
        <taxon>Noctuoidea</taxon>
        <taxon>Noctuidae</taxon>
        <taxon>Plusiinae</taxon>
        <taxon>Chrysodeixis</taxon>
    </lineage>
</organism>
<name>A0A9P0C3L6_CHRIL</name>
<evidence type="ECO:0000256" key="1">
    <source>
        <dbReference type="ARBA" id="ARBA00004613"/>
    </source>
</evidence>